<dbReference type="EMBL" id="JANTHX010000007">
    <property type="protein sequence ID" value="MCS0499667.1"/>
    <property type="molecule type" value="Genomic_DNA"/>
</dbReference>
<evidence type="ECO:0000313" key="3">
    <source>
        <dbReference type="Proteomes" id="UP001205337"/>
    </source>
</evidence>
<dbReference type="Pfam" id="PF06722">
    <property type="entry name" value="EryCIII-like_C"/>
    <property type="match status" value="1"/>
</dbReference>
<reference evidence="2 3" key="1">
    <citation type="submission" date="2022-08" db="EMBL/GenBank/DDBJ databases">
        <authorList>
            <person name="Li F."/>
        </authorList>
    </citation>
    <scope>NUCLEOTIDE SEQUENCE [LARGE SCALE GENOMIC DNA]</scope>
    <source>
        <strain evidence="2 3">10F1B-8-1</strain>
    </source>
</reference>
<feature type="domain" description="Erythromycin biosynthesis protein CIII-like C-terminal" evidence="1">
    <location>
        <begin position="290"/>
        <end position="412"/>
    </location>
</feature>
<proteinExistence type="predicted"/>
<dbReference type="Proteomes" id="UP001205337">
    <property type="component" value="Unassembled WGS sequence"/>
</dbReference>
<dbReference type="InterPro" id="IPR002213">
    <property type="entry name" value="UDP_glucos_trans"/>
</dbReference>
<dbReference type="PANTHER" id="PTHR48050:SF13">
    <property type="entry name" value="STEROL 3-BETA-GLUCOSYLTRANSFERASE UGT80A2"/>
    <property type="match status" value="1"/>
</dbReference>
<dbReference type="InterPro" id="IPR050426">
    <property type="entry name" value="Glycosyltransferase_28"/>
</dbReference>
<name>A0ABT1ZG28_9MICO</name>
<dbReference type="PANTHER" id="PTHR48050">
    <property type="entry name" value="STEROL 3-BETA-GLUCOSYLTRANSFERASE"/>
    <property type="match status" value="1"/>
</dbReference>
<evidence type="ECO:0000313" key="2">
    <source>
        <dbReference type="EMBL" id="MCS0499667.1"/>
    </source>
</evidence>
<accession>A0ABT1ZG28</accession>
<dbReference type="RefSeq" id="WP_258798731.1">
    <property type="nucleotide sequence ID" value="NZ_JANTHX010000007.1"/>
</dbReference>
<dbReference type="SUPFAM" id="SSF53756">
    <property type="entry name" value="UDP-Glycosyltransferase/glycogen phosphorylase"/>
    <property type="match status" value="1"/>
</dbReference>
<dbReference type="InterPro" id="IPR010610">
    <property type="entry name" value="EryCIII-like_C"/>
</dbReference>
<comment type="caution">
    <text evidence="2">The sequence shown here is derived from an EMBL/GenBank/DDBJ whole genome shotgun (WGS) entry which is preliminary data.</text>
</comment>
<keyword evidence="3" id="KW-1185">Reference proteome</keyword>
<gene>
    <name evidence="2" type="ORF">NUH29_08910</name>
</gene>
<organism evidence="2 3">
    <name type="scientific">Protaetiibacter mangrovi</name>
    <dbReference type="NCBI Taxonomy" id="2970926"/>
    <lineage>
        <taxon>Bacteria</taxon>
        <taxon>Bacillati</taxon>
        <taxon>Actinomycetota</taxon>
        <taxon>Actinomycetes</taxon>
        <taxon>Micrococcales</taxon>
        <taxon>Microbacteriaceae</taxon>
        <taxon>Protaetiibacter</taxon>
    </lineage>
</organism>
<dbReference type="Gene3D" id="3.40.50.2000">
    <property type="entry name" value="Glycogen Phosphorylase B"/>
    <property type="match status" value="2"/>
</dbReference>
<sequence>MTTTSLNLLVCATPVHGHVTPLLAVTRHLVASGHRVRFLTGERYRSAVEAAGAEWLPLPAEADYDDRDMDAAFPGRVGLSGPAGIRYDLREIFLTPAPAQLAAVDAIIASDRPDAVLVESLFMGSLLLLSRPGDRPPVVNLGIVPLGLASRDTAPFGLGVPPKPGAAGRARNAMLSFVAERIIFGSLQRYARELVARAGGRMRGSFMGSAGLADALVQFTVPSFEYPRSDLPETVHFVGPVSRTQPSTTPLPEWWGDLDGSRPVVHVTQGTVANTDFAELIAPAIAGLADEDVLVVVSTGGRDVPVRDYPANVRIAPYLPYDRLLPLVDAYVTNGGYGGVHYAMEHGVPLVTAGLTEDKIEVTARVAWSGVGIDLHTDRPTADQVRAAVMRVLTEPSFRERSAAIGRDIAASSGVAGLETILAELAAARTVR</sequence>
<protein>
    <submittedName>
        <fullName evidence="2">Glycosyltransferase</fullName>
    </submittedName>
</protein>
<evidence type="ECO:0000259" key="1">
    <source>
        <dbReference type="Pfam" id="PF06722"/>
    </source>
</evidence>
<dbReference type="CDD" id="cd03784">
    <property type="entry name" value="GT1_Gtf-like"/>
    <property type="match status" value="1"/>
</dbReference>